<organism evidence="1 2">
    <name type="scientific">Ricinus communis</name>
    <name type="common">Castor bean</name>
    <dbReference type="NCBI Taxonomy" id="3988"/>
    <lineage>
        <taxon>Eukaryota</taxon>
        <taxon>Viridiplantae</taxon>
        <taxon>Streptophyta</taxon>
        <taxon>Embryophyta</taxon>
        <taxon>Tracheophyta</taxon>
        <taxon>Spermatophyta</taxon>
        <taxon>Magnoliopsida</taxon>
        <taxon>eudicotyledons</taxon>
        <taxon>Gunneridae</taxon>
        <taxon>Pentapetalae</taxon>
        <taxon>rosids</taxon>
        <taxon>fabids</taxon>
        <taxon>Malpighiales</taxon>
        <taxon>Euphorbiaceae</taxon>
        <taxon>Acalyphoideae</taxon>
        <taxon>Acalypheae</taxon>
        <taxon>Ricinus</taxon>
    </lineage>
</organism>
<name>B9RHU8_RICCO</name>
<evidence type="ECO:0000313" key="1">
    <source>
        <dbReference type="EMBL" id="EEF48720.1"/>
    </source>
</evidence>
<protein>
    <submittedName>
        <fullName evidence="1">Uncharacterized protein</fullName>
    </submittedName>
</protein>
<dbReference type="Proteomes" id="UP000008311">
    <property type="component" value="Unassembled WGS sequence"/>
</dbReference>
<proteinExistence type="predicted"/>
<keyword evidence="2" id="KW-1185">Reference proteome</keyword>
<dbReference type="AlphaFoldDB" id="B9RHU8"/>
<dbReference type="EMBL" id="EQ973781">
    <property type="protein sequence ID" value="EEF48720.1"/>
    <property type="molecule type" value="Genomic_DNA"/>
</dbReference>
<evidence type="ECO:0000313" key="2">
    <source>
        <dbReference type="Proteomes" id="UP000008311"/>
    </source>
</evidence>
<dbReference type="InParanoid" id="B9RHU8"/>
<reference evidence="2" key="1">
    <citation type="journal article" date="2010" name="Nat. Biotechnol.">
        <title>Draft genome sequence of the oilseed species Ricinus communis.</title>
        <authorList>
            <person name="Chan A.P."/>
            <person name="Crabtree J."/>
            <person name="Zhao Q."/>
            <person name="Lorenzi H."/>
            <person name="Orvis J."/>
            <person name="Puiu D."/>
            <person name="Melake-Berhan A."/>
            <person name="Jones K.M."/>
            <person name="Redman J."/>
            <person name="Chen G."/>
            <person name="Cahoon E.B."/>
            <person name="Gedil M."/>
            <person name="Stanke M."/>
            <person name="Haas B.J."/>
            <person name="Wortman J.R."/>
            <person name="Fraser-Liggett C.M."/>
            <person name="Ravel J."/>
            <person name="Rabinowicz P.D."/>
        </authorList>
    </citation>
    <scope>NUCLEOTIDE SEQUENCE [LARGE SCALE GENOMIC DNA]</scope>
    <source>
        <strain evidence="2">cv. Hale</strain>
    </source>
</reference>
<accession>B9RHU8</accession>
<sequence length="118" mass="12666">MISTASSSSSIISLKFSIPFTILSLVFNTIPNFSLFLSASFFNLARSLLSFLLISGCDRTLTFSSLSKSNSSTCLKPLGDTFLGILPPLLVPNSSKFTRLHPTLSSLSQPNLSLISNS</sequence>
<gene>
    <name evidence="1" type="ORF">RCOM_1573720</name>
</gene>